<comment type="caution">
    <text evidence="1">The sequence shown here is derived from an EMBL/GenBank/DDBJ whole genome shotgun (WGS) entry which is preliminary data.</text>
</comment>
<proteinExistence type="predicted"/>
<dbReference type="EMBL" id="MOEC01000005">
    <property type="protein sequence ID" value="OIS94215.1"/>
    <property type="molecule type" value="Genomic_DNA"/>
</dbReference>
<keyword evidence="2" id="KW-1185">Reference proteome</keyword>
<evidence type="ECO:0000313" key="1">
    <source>
        <dbReference type="EMBL" id="OIS94215.1"/>
    </source>
</evidence>
<dbReference type="AlphaFoldDB" id="A0A1J6I118"/>
<dbReference type="RefSeq" id="WP_071631031.1">
    <property type="nucleotide sequence ID" value="NZ_MOEC01000005.1"/>
</dbReference>
<sequence>MAEDDQQVAMALAIADGAEEVATPEVETPATFLIKLAETLKGTEGVDADLAGVLTDNVLTVGPHANAVAHAKAAIVKLAAKRAAPEEEAVANG</sequence>
<gene>
    <name evidence="1" type="ORF">BLA27_06765</name>
</gene>
<evidence type="ECO:0000313" key="2">
    <source>
        <dbReference type="Proteomes" id="UP000182985"/>
    </source>
</evidence>
<dbReference type="OrthoDB" id="9973456at2"/>
<accession>A0A1J6I118</accession>
<organism evidence="1 2">
    <name type="scientific">Brucella cytisi</name>
    <dbReference type="NCBI Taxonomy" id="407152"/>
    <lineage>
        <taxon>Bacteria</taxon>
        <taxon>Pseudomonadati</taxon>
        <taxon>Pseudomonadota</taxon>
        <taxon>Alphaproteobacteria</taxon>
        <taxon>Hyphomicrobiales</taxon>
        <taxon>Brucellaceae</taxon>
        <taxon>Brucella/Ochrobactrum group</taxon>
        <taxon>Brucella</taxon>
    </lineage>
</organism>
<dbReference type="Proteomes" id="UP000182985">
    <property type="component" value="Unassembled WGS sequence"/>
</dbReference>
<protein>
    <submittedName>
        <fullName evidence="1">Uncharacterized protein</fullName>
    </submittedName>
</protein>
<reference evidence="1 2" key="1">
    <citation type="submission" date="2016-10" db="EMBL/GenBank/DDBJ databases">
        <title>The Draft Genome Sequence of the Potato Rhizosphere Bacteria Ochrobactrum sp. IPA7.2.</title>
        <authorList>
            <person name="Gogoleva N.E."/>
            <person name="Khlopko Y.A."/>
            <person name="Burygin G.L."/>
            <person name="Plotnikov A.O."/>
        </authorList>
    </citation>
    <scope>NUCLEOTIDE SEQUENCE [LARGE SCALE GENOMIC DNA]</scope>
    <source>
        <strain evidence="1 2">IPA7.2</strain>
    </source>
</reference>
<name>A0A1J6I118_9HYPH</name>